<sequence>MNGIFSGAPCPSSIRLLVGTHLLLILQSSLVLWSAPDLGGGQALIWLTLFLGVTAFICAVCGESRTPAVPWRERRRGR</sequence>
<dbReference type="Proteomes" id="UP000056968">
    <property type="component" value="Chromosome"/>
</dbReference>
<keyword evidence="1" id="KW-1133">Transmembrane helix</keyword>
<evidence type="ECO:0000256" key="1">
    <source>
        <dbReference type="SAM" id="Phobius"/>
    </source>
</evidence>
<dbReference type="AlphaFoldDB" id="A0A0S3F0Z3"/>
<keyword evidence="3" id="KW-1185">Reference proteome</keyword>
<dbReference type="KEGG" id="sbd:ATN00_14675"/>
<proteinExistence type="predicted"/>
<name>A0A0S3F0Z3_9SPHN</name>
<dbReference type="RefSeq" id="WP_062066063.1">
    <property type="nucleotide sequence ID" value="NZ_CP013264.1"/>
</dbReference>
<reference evidence="2 3" key="1">
    <citation type="submission" date="2015-11" db="EMBL/GenBank/DDBJ databases">
        <title>A Two-component Flavoprotein Monooxygenase System MeaXY Responsible for para-Hydroxylation of 2-Methyl-6-ethylaniline and 2,6-Diethylaniline in Sphingobium baderi DE-13.</title>
        <authorList>
            <person name="Cheng M."/>
            <person name="Meng Q."/>
            <person name="Yang Y."/>
            <person name="Chu C."/>
            <person name="Yan X."/>
            <person name="He J."/>
            <person name="Li S."/>
        </authorList>
    </citation>
    <scope>NUCLEOTIDE SEQUENCE [LARGE SCALE GENOMIC DNA]</scope>
    <source>
        <strain evidence="2 3">DE-13</strain>
    </source>
</reference>
<evidence type="ECO:0000313" key="3">
    <source>
        <dbReference type="Proteomes" id="UP000056968"/>
    </source>
</evidence>
<dbReference type="EMBL" id="CP013264">
    <property type="protein sequence ID" value="ALR21347.1"/>
    <property type="molecule type" value="Genomic_DNA"/>
</dbReference>
<keyword evidence="1" id="KW-0812">Transmembrane</keyword>
<organism evidence="2 3">
    <name type="scientific">Sphingobium baderi</name>
    <dbReference type="NCBI Taxonomy" id="1332080"/>
    <lineage>
        <taxon>Bacteria</taxon>
        <taxon>Pseudomonadati</taxon>
        <taxon>Pseudomonadota</taxon>
        <taxon>Alphaproteobacteria</taxon>
        <taxon>Sphingomonadales</taxon>
        <taxon>Sphingomonadaceae</taxon>
        <taxon>Sphingobium</taxon>
    </lineage>
</organism>
<dbReference type="OrthoDB" id="7573626at2"/>
<protein>
    <submittedName>
        <fullName evidence="2">Uncharacterized protein</fullName>
    </submittedName>
</protein>
<keyword evidence="1" id="KW-0472">Membrane</keyword>
<gene>
    <name evidence="2" type="ORF">ATN00_14675</name>
</gene>
<accession>A0A0S3F0Z3</accession>
<dbReference type="STRING" id="1332080.ATN00_14675"/>
<feature type="transmembrane region" description="Helical" evidence="1">
    <location>
        <begin position="44"/>
        <end position="62"/>
    </location>
</feature>
<evidence type="ECO:0000313" key="2">
    <source>
        <dbReference type="EMBL" id="ALR21347.1"/>
    </source>
</evidence>